<evidence type="ECO:0000313" key="4">
    <source>
        <dbReference type="Proteomes" id="UP000245802"/>
    </source>
</evidence>
<reference evidence="3 4" key="1">
    <citation type="submission" date="2018-01" db="EMBL/GenBank/DDBJ databases">
        <title>G. obscuriglobus.</title>
        <authorList>
            <person name="Franke J."/>
            <person name="Blomberg W."/>
            <person name="Selmecki A."/>
        </authorList>
    </citation>
    <scope>NUCLEOTIDE SEQUENCE [LARGE SCALE GENOMIC DNA]</scope>
    <source>
        <strain evidence="3 4">DSM 5831</strain>
    </source>
</reference>
<dbReference type="KEGG" id="gog:C1280_28205"/>
<evidence type="ECO:0000259" key="2">
    <source>
        <dbReference type="Pfam" id="PF07238"/>
    </source>
</evidence>
<dbReference type="Pfam" id="PF07238">
    <property type="entry name" value="PilZ"/>
    <property type="match status" value="1"/>
</dbReference>
<accession>A0A2Z3HA31</accession>
<gene>
    <name evidence="3" type="ORF">C1280_28205</name>
</gene>
<evidence type="ECO:0000256" key="1">
    <source>
        <dbReference type="SAM" id="Phobius"/>
    </source>
</evidence>
<feature type="domain" description="PilZ" evidence="2">
    <location>
        <begin position="110"/>
        <end position="199"/>
    </location>
</feature>
<keyword evidence="1" id="KW-1133">Transmembrane helix</keyword>
<dbReference type="OrthoDB" id="287302at2"/>
<dbReference type="Proteomes" id="UP000245802">
    <property type="component" value="Chromosome"/>
</dbReference>
<dbReference type="AlphaFoldDB" id="A0A2Z3HA31"/>
<keyword evidence="4" id="KW-1185">Reference proteome</keyword>
<protein>
    <submittedName>
        <fullName evidence="3">PilZ domain-containing protein</fullName>
    </submittedName>
</protein>
<proteinExistence type="predicted"/>
<sequence>MAIVSAVCIFCNAPTPCYIQIDCVVRIGRERPHMLFANIMETVKIWTAGHLPITVGGCVAALVLLFLVLNTSRRRQGLDPSKLQATGALNAVTGEKSLNWDPPEQSYADRRAATRREGQPVRVLLAAATFRNGAGDGYVIDRSTGGLKLATQSALPPGSLVQVRAVDAPDTIGFVTLVVRSCRKNGAQDYFELGCEFEQTPPWNVLLLFG</sequence>
<organism evidence="3 4">
    <name type="scientific">Gemmata obscuriglobus</name>
    <dbReference type="NCBI Taxonomy" id="114"/>
    <lineage>
        <taxon>Bacteria</taxon>
        <taxon>Pseudomonadati</taxon>
        <taxon>Planctomycetota</taxon>
        <taxon>Planctomycetia</taxon>
        <taxon>Gemmatales</taxon>
        <taxon>Gemmataceae</taxon>
        <taxon>Gemmata</taxon>
    </lineage>
</organism>
<evidence type="ECO:0000313" key="3">
    <source>
        <dbReference type="EMBL" id="AWM40486.1"/>
    </source>
</evidence>
<name>A0A2Z3HA31_9BACT</name>
<keyword evidence="1" id="KW-0812">Transmembrane</keyword>
<dbReference type="InterPro" id="IPR009875">
    <property type="entry name" value="PilZ_domain"/>
</dbReference>
<dbReference type="GO" id="GO:0035438">
    <property type="term" value="F:cyclic-di-GMP binding"/>
    <property type="evidence" value="ECO:0007669"/>
    <property type="project" value="InterPro"/>
</dbReference>
<feature type="transmembrane region" description="Helical" evidence="1">
    <location>
        <begin position="43"/>
        <end position="69"/>
    </location>
</feature>
<dbReference type="EMBL" id="CP025958">
    <property type="protein sequence ID" value="AWM40486.1"/>
    <property type="molecule type" value="Genomic_DNA"/>
</dbReference>
<keyword evidence="1" id="KW-0472">Membrane</keyword>